<dbReference type="EMBL" id="VWMU01000026">
    <property type="protein sequence ID" value="KAA3720770.1"/>
    <property type="molecule type" value="Genomic_DNA"/>
</dbReference>
<evidence type="ECO:0000256" key="5">
    <source>
        <dbReference type="ARBA" id="ARBA00022989"/>
    </source>
</evidence>
<dbReference type="PANTHER" id="PTHR48090">
    <property type="entry name" value="UNDECAPRENYL-PHOSPHATE 4-DEOXY-4-FORMAMIDO-L-ARABINOSE TRANSFERASE-RELATED"/>
    <property type="match status" value="1"/>
</dbReference>
<sequence length="204" mass="22974">MKLGIVAPCYNEHEVLAESAGRLTVLMDDLVAKKKIDADSFILFVNDGSRDNTWGIISYLFEVNPYVYGVNLAGNVGHQHAIMAGMMTAKDMCDAVITIDADLQDDLKAIEEMVDRYNEGYDIVYGVKISRDADSFMKRNTALVFYKLQRSLGVKAIHNHADFRLMSRRALEQLSHFKERNLYLRGLVPLIGYKSTTVDDAISE</sequence>
<dbReference type="AlphaFoldDB" id="A0A641MYA5"/>
<keyword evidence="3 8" id="KW-0808">Transferase</keyword>
<keyword evidence="5" id="KW-1133">Transmembrane helix</keyword>
<evidence type="ECO:0000256" key="4">
    <source>
        <dbReference type="ARBA" id="ARBA00022692"/>
    </source>
</evidence>
<dbReference type="InterPro" id="IPR001173">
    <property type="entry name" value="Glyco_trans_2-like"/>
</dbReference>
<protein>
    <submittedName>
        <fullName evidence="8">Glycosyltransferase family 2 protein</fullName>
    </submittedName>
</protein>
<name>A0A641MYA5_9BACE</name>
<reference evidence="8" key="1">
    <citation type="journal article" date="2019" name="Nat. Med.">
        <title>A library of human gut bacterial isolates paired with longitudinal multiomics data enables mechanistic microbiome research.</title>
        <authorList>
            <person name="Poyet M."/>
            <person name="Groussin M."/>
            <person name="Gibbons S.M."/>
            <person name="Avila-Pacheco J."/>
            <person name="Jiang X."/>
            <person name="Kearney S.M."/>
            <person name="Perrotta A.R."/>
            <person name="Berdy B."/>
            <person name="Zhao S."/>
            <person name="Lieberman T.D."/>
            <person name="Swanson P.K."/>
            <person name="Smith M."/>
            <person name="Roesemann S."/>
            <person name="Alexander J.E."/>
            <person name="Rich S.A."/>
            <person name="Livny J."/>
            <person name="Vlamakis H."/>
            <person name="Clish C."/>
            <person name="Bullock K."/>
            <person name="Deik A."/>
            <person name="Scott J."/>
            <person name="Pierce K.A."/>
            <person name="Xavier R.J."/>
            <person name="Alm E.J."/>
        </authorList>
    </citation>
    <scope>NUCLEOTIDE SEQUENCE</scope>
    <source>
        <strain evidence="8">BIOML-A21</strain>
    </source>
</reference>
<evidence type="ECO:0000256" key="3">
    <source>
        <dbReference type="ARBA" id="ARBA00022679"/>
    </source>
</evidence>
<dbReference type="InterPro" id="IPR029044">
    <property type="entry name" value="Nucleotide-diphossugar_trans"/>
</dbReference>
<keyword evidence="2" id="KW-0328">Glycosyltransferase</keyword>
<feature type="domain" description="Glycosyltransferase 2-like" evidence="7">
    <location>
        <begin position="5"/>
        <end position="174"/>
    </location>
</feature>
<evidence type="ECO:0000256" key="6">
    <source>
        <dbReference type="ARBA" id="ARBA00023136"/>
    </source>
</evidence>
<dbReference type="CDD" id="cd04187">
    <property type="entry name" value="DPM1_like_bac"/>
    <property type="match status" value="1"/>
</dbReference>
<organism evidence="8">
    <name type="scientific">Bacteroides salyersiae</name>
    <dbReference type="NCBI Taxonomy" id="291644"/>
    <lineage>
        <taxon>Bacteria</taxon>
        <taxon>Pseudomonadati</taxon>
        <taxon>Bacteroidota</taxon>
        <taxon>Bacteroidia</taxon>
        <taxon>Bacteroidales</taxon>
        <taxon>Bacteroidaceae</taxon>
        <taxon>Bacteroides</taxon>
    </lineage>
</organism>
<proteinExistence type="predicted"/>
<gene>
    <name evidence="8" type="ORF">F3F94_06230</name>
</gene>
<dbReference type="SUPFAM" id="SSF53448">
    <property type="entry name" value="Nucleotide-diphospho-sugar transferases"/>
    <property type="match status" value="1"/>
</dbReference>
<feature type="non-terminal residue" evidence="8">
    <location>
        <position position="204"/>
    </location>
</feature>
<dbReference type="Gene3D" id="3.90.550.10">
    <property type="entry name" value="Spore Coat Polysaccharide Biosynthesis Protein SpsA, Chain A"/>
    <property type="match status" value="1"/>
</dbReference>
<dbReference type="GO" id="GO:0005886">
    <property type="term" value="C:plasma membrane"/>
    <property type="evidence" value="ECO:0007669"/>
    <property type="project" value="TreeGrafter"/>
</dbReference>
<dbReference type="GO" id="GO:0016757">
    <property type="term" value="F:glycosyltransferase activity"/>
    <property type="evidence" value="ECO:0007669"/>
    <property type="project" value="UniProtKB-KW"/>
</dbReference>
<keyword evidence="4" id="KW-0812">Transmembrane</keyword>
<comment type="caution">
    <text evidence="8">The sequence shown here is derived from an EMBL/GenBank/DDBJ whole genome shotgun (WGS) entry which is preliminary data.</text>
</comment>
<dbReference type="Pfam" id="PF00535">
    <property type="entry name" value="Glycos_transf_2"/>
    <property type="match status" value="1"/>
</dbReference>
<evidence type="ECO:0000256" key="2">
    <source>
        <dbReference type="ARBA" id="ARBA00022676"/>
    </source>
</evidence>
<dbReference type="PANTHER" id="PTHR48090:SF1">
    <property type="entry name" value="PROPHAGE BACTOPRENOL GLUCOSYL TRANSFERASE HOMOLOG"/>
    <property type="match status" value="1"/>
</dbReference>
<comment type="subcellular location">
    <subcellularLocation>
        <location evidence="1">Membrane</location>
        <topology evidence="1">Multi-pass membrane protein</topology>
    </subcellularLocation>
</comment>
<evidence type="ECO:0000259" key="7">
    <source>
        <dbReference type="Pfam" id="PF00535"/>
    </source>
</evidence>
<accession>A0A641MYA5</accession>
<evidence type="ECO:0000313" key="8">
    <source>
        <dbReference type="EMBL" id="KAA3720770.1"/>
    </source>
</evidence>
<dbReference type="InterPro" id="IPR050256">
    <property type="entry name" value="Glycosyltransferase_2"/>
</dbReference>
<keyword evidence="6" id="KW-0472">Membrane</keyword>
<evidence type="ECO:0000256" key="1">
    <source>
        <dbReference type="ARBA" id="ARBA00004141"/>
    </source>
</evidence>